<reference evidence="1" key="1">
    <citation type="journal article" date="2019" name="MBio">
        <title>Virus Genomes from Deep Sea Sediments Expand the Ocean Megavirome and Support Independent Origins of Viral Gigantism.</title>
        <authorList>
            <person name="Backstrom D."/>
            <person name="Yutin N."/>
            <person name="Jorgensen S.L."/>
            <person name="Dharamshi J."/>
            <person name="Homa F."/>
            <person name="Zaremba-Niedwiedzka K."/>
            <person name="Spang A."/>
            <person name="Wolf Y.I."/>
            <person name="Koonin E.V."/>
            <person name="Ettema T.J."/>
        </authorList>
    </citation>
    <scope>NUCLEOTIDE SEQUENCE</scope>
</reference>
<dbReference type="EMBL" id="MK500359">
    <property type="protein sequence ID" value="QBK87570.1"/>
    <property type="molecule type" value="Genomic_DNA"/>
</dbReference>
<proteinExistence type="predicted"/>
<evidence type="ECO:0000313" key="1">
    <source>
        <dbReference type="EMBL" id="QBK87570.1"/>
    </source>
</evidence>
<name>A0A481YX16_9VIRU</name>
<sequence>MQQNIENLLRELKQIYPENRDFYRHFEKNGRILGMDIPKNSYQIFWDLDHLDQIIQTIQTIDDEIIVDQSTTTLDKLEKVMVEAMKNDISFMLGDGSPILPNDQ</sequence>
<gene>
    <name evidence="1" type="ORF">LCMAC201_04830</name>
</gene>
<protein>
    <submittedName>
        <fullName evidence="1">Uncharacterized protein</fullName>
    </submittedName>
</protein>
<accession>A0A481YX16</accession>
<organism evidence="1">
    <name type="scientific">Marseillevirus LCMAC201</name>
    <dbReference type="NCBI Taxonomy" id="2506605"/>
    <lineage>
        <taxon>Viruses</taxon>
        <taxon>Varidnaviria</taxon>
        <taxon>Bamfordvirae</taxon>
        <taxon>Nucleocytoviricota</taxon>
        <taxon>Megaviricetes</taxon>
        <taxon>Pimascovirales</taxon>
        <taxon>Pimascovirales incertae sedis</taxon>
        <taxon>Marseilleviridae</taxon>
    </lineage>
</organism>